<evidence type="ECO:0000313" key="2">
    <source>
        <dbReference type="EMBL" id="EUA08862.1"/>
    </source>
</evidence>
<dbReference type="AlphaFoldDB" id="X7YNU5"/>
<evidence type="ECO:0000256" key="1">
    <source>
        <dbReference type="SAM" id="MobiDB-lite"/>
    </source>
</evidence>
<protein>
    <submittedName>
        <fullName evidence="2">Uncharacterized protein</fullName>
    </submittedName>
</protein>
<sequence>MNQDVHFGLAATAAERTQPGDVDARFAEHVADPGQLPGSSSR</sequence>
<name>X7YNU5_MYCXE</name>
<organism evidence="2">
    <name type="scientific">Mycobacterium xenopi 4042</name>
    <dbReference type="NCBI Taxonomy" id="1299334"/>
    <lineage>
        <taxon>Bacteria</taxon>
        <taxon>Bacillati</taxon>
        <taxon>Actinomycetota</taxon>
        <taxon>Actinomycetes</taxon>
        <taxon>Mycobacteriales</taxon>
        <taxon>Mycobacteriaceae</taxon>
        <taxon>Mycobacterium</taxon>
    </lineage>
</organism>
<dbReference type="EMBL" id="JAOB01000090">
    <property type="protein sequence ID" value="EUA08862.1"/>
    <property type="molecule type" value="Genomic_DNA"/>
</dbReference>
<proteinExistence type="predicted"/>
<comment type="caution">
    <text evidence="2">The sequence shown here is derived from an EMBL/GenBank/DDBJ whole genome shotgun (WGS) entry which is preliminary data.</text>
</comment>
<reference evidence="2" key="1">
    <citation type="submission" date="2014-01" db="EMBL/GenBank/DDBJ databases">
        <authorList>
            <person name="Brown-Elliot B."/>
            <person name="Wallace R."/>
            <person name="Lenaerts A."/>
            <person name="Ordway D."/>
            <person name="DeGroote M.A."/>
            <person name="Parker T."/>
            <person name="Sizemore C."/>
            <person name="Tallon L.J."/>
            <person name="Sadzewicz L.K."/>
            <person name="Sengamalay N."/>
            <person name="Fraser C.M."/>
            <person name="Hine E."/>
            <person name="Shefchek K.A."/>
            <person name="Das S.P."/>
            <person name="Tettelin H."/>
        </authorList>
    </citation>
    <scope>NUCLEOTIDE SEQUENCE [LARGE SCALE GENOMIC DNA]</scope>
    <source>
        <strain evidence="2">4042</strain>
    </source>
</reference>
<feature type="region of interest" description="Disordered" evidence="1">
    <location>
        <begin position="1"/>
        <end position="20"/>
    </location>
</feature>
<gene>
    <name evidence="2" type="ORF">I553_9919</name>
</gene>
<accession>X7YNU5</accession>